<keyword evidence="1" id="KW-0547">Nucleotide-binding</keyword>
<reference evidence="2 3" key="1">
    <citation type="submission" date="2021-07" db="EMBL/GenBank/DDBJ databases">
        <title>Novel Helicobacter sp. Isolated from a dog.</title>
        <authorList>
            <person name="Rimbara E."/>
            <person name="Suzuki M."/>
        </authorList>
    </citation>
    <scope>NUCLEOTIDE SEQUENCE [LARGE SCALE GENOMIC DNA]</scope>
    <source>
        <strain evidence="3">NHP19-003</strain>
    </source>
</reference>
<accession>A0ABM7SDS1</accession>
<gene>
    <name evidence="1" type="primary">pxpA</name>
    <name evidence="2" type="ORF">NHP190003_11040</name>
</gene>
<dbReference type="EMBL" id="AP024814">
    <property type="protein sequence ID" value="BCZ17822.1"/>
    <property type="molecule type" value="Genomic_DNA"/>
</dbReference>
<dbReference type="NCBIfam" id="NF003816">
    <property type="entry name" value="PRK05406.1-5"/>
    <property type="match status" value="1"/>
</dbReference>
<dbReference type="NCBIfam" id="NF003814">
    <property type="entry name" value="PRK05406.1-3"/>
    <property type="match status" value="1"/>
</dbReference>
<evidence type="ECO:0000313" key="2">
    <source>
        <dbReference type="EMBL" id="BCZ17822.1"/>
    </source>
</evidence>
<comment type="function">
    <text evidence="1">Catalyzes the cleavage of 5-oxoproline to form L-glutamate coupled to the hydrolysis of ATP to ADP and inorganic phosphate.</text>
</comment>
<keyword evidence="1" id="KW-0378">Hydrolase</keyword>
<dbReference type="Pfam" id="PF03746">
    <property type="entry name" value="LamB_YcsF"/>
    <property type="match status" value="1"/>
</dbReference>
<dbReference type="HAMAP" id="MF_00691">
    <property type="entry name" value="PxpA"/>
    <property type="match status" value="1"/>
</dbReference>
<dbReference type="Proteomes" id="UP000826775">
    <property type="component" value="Chromosome"/>
</dbReference>
<name>A0ABM7SDS1_9HELI</name>
<dbReference type="InterPro" id="IPR005501">
    <property type="entry name" value="LamB/YcsF/PxpA-like"/>
</dbReference>
<dbReference type="PANTHER" id="PTHR30292:SF0">
    <property type="entry name" value="5-OXOPROLINASE SUBUNIT A"/>
    <property type="match status" value="1"/>
</dbReference>
<dbReference type="EC" id="3.5.2.9" evidence="1"/>
<dbReference type="Gene3D" id="3.20.20.370">
    <property type="entry name" value="Glycoside hydrolase/deacetylase"/>
    <property type="match status" value="1"/>
</dbReference>
<comment type="subunit">
    <text evidence="1">Forms a complex composed of PxpA, PxpB and PxpC.</text>
</comment>
<comment type="similarity">
    <text evidence="1">Belongs to the LamB/PxpA family.</text>
</comment>
<comment type="catalytic activity">
    <reaction evidence="1">
        <text>5-oxo-L-proline + ATP + 2 H2O = L-glutamate + ADP + phosphate + H(+)</text>
        <dbReference type="Rhea" id="RHEA:10348"/>
        <dbReference type="ChEBI" id="CHEBI:15377"/>
        <dbReference type="ChEBI" id="CHEBI:15378"/>
        <dbReference type="ChEBI" id="CHEBI:29985"/>
        <dbReference type="ChEBI" id="CHEBI:30616"/>
        <dbReference type="ChEBI" id="CHEBI:43474"/>
        <dbReference type="ChEBI" id="CHEBI:58402"/>
        <dbReference type="ChEBI" id="CHEBI:456216"/>
        <dbReference type="EC" id="3.5.2.9"/>
    </reaction>
</comment>
<organism evidence="2 3">
    <name type="scientific">Helicobacter gastrocanis</name>
    <dbReference type="NCBI Taxonomy" id="2849641"/>
    <lineage>
        <taxon>Bacteria</taxon>
        <taxon>Pseudomonadati</taxon>
        <taxon>Campylobacterota</taxon>
        <taxon>Epsilonproteobacteria</taxon>
        <taxon>Campylobacterales</taxon>
        <taxon>Helicobacteraceae</taxon>
        <taxon>Helicobacter</taxon>
    </lineage>
</organism>
<dbReference type="SUPFAM" id="SSF88713">
    <property type="entry name" value="Glycoside hydrolase/deacetylase"/>
    <property type="match status" value="1"/>
</dbReference>
<dbReference type="PANTHER" id="PTHR30292">
    <property type="entry name" value="UNCHARACTERIZED PROTEIN YBGL-RELATED"/>
    <property type="match status" value="1"/>
</dbReference>
<dbReference type="InterPro" id="IPR011330">
    <property type="entry name" value="Glyco_hydro/deAcase_b/a-brl"/>
</dbReference>
<evidence type="ECO:0000256" key="1">
    <source>
        <dbReference type="HAMAP-Rule" id="MF_00691"/>
    </source>
</evidence>
<evidence type="ECO:0000313" key="3">
    <source>
        <dbReference type="Proteomes" id="UP000826775"/>
    </source>
</evidence>
<dbReference type="CDD" id="cd10787">
    <property type="entry name" value="LamB_YcsF_like"/>
    <property type="match status" value="1"/>
</dbReference>
<sequence>MGASIFLSFRISCYHFNMDCVDLNSDMGEGFGVYSLGDDTAIMECVSSVNLACGWHASDPLIMQERVSLAKKLNLGLGAHPGYPDLLGFGRRALNISPKEAKTYTLYQVGALFAFAKAAQTPLEHVKLHGSFYNQAGYDLKLARAVLEGVQEFDPDLIVLAPSLSPMAKLGQELGLKIAHEVFADRHYLDDGRLVPRSHPQAFVTDLQEALIRVVLMVKEHKVQAISGKEIEIKADTICVHGDNPQAVWLAMQIKEALLHNGVQIKPLRAFLKGGTH</sequence>
<keyword evidence="1" id="KW-0067">ATP-binding</keyword>
<keyword evidence="3" id="KW-1185">Reference proteome</keyword>
<proteinExistence type="inferred from homology"/>
<protein>
    <recommendedName>
        <fullName evidence="1">5-oxoprolinase subunit A</fullName>
        <shortName evidence="1">5-OPase subunit A</shortName>
        <ecNumber evidence="1">3.5.2.9</ecNumber>
    </recommendedName>
    <alternativeName>
        <fullName evidence="1">5-oxoprolinase (ATP-hydrolyzing) subunit A</fullName>
    </alternativeName>
</protein>